<organism evidence="1">
    <name type="scientific">Podoviridae sp. ctQZJ2</name>
    <dbReference type="NCBI Taxonomy" id="2825248"/>
    <lineage>
        <taxon>Viruses</taxon>
        <taxon>Duplodnaviria</taxon>
        <taxon>Heunggongvirae</taxon>
        <taxon>Uroviricota</taxon>
        <taxon>Caudoviricetes</taxon>
    </lineage>
</organism>
<proteinExistence type="predicted"/>
<accession>A0A8S5P4K5</accession>
<sequence length="69" mass="8291">MVVKGYYIWIRNDGVFDTRFFLPTTDFSKIEKYITAYCLEYFGHCEEEKTFSNNEKEGLFDLMLELNNL</sequence>
<name>A0A8S5P4K5_9CAUD</name>
<protein>
    <submittedName>
        <fullName evidence="1">Uncharacterized protein</fullName>
    </submittedName>
</protein>
<evidence type="ECO:0000313" key="1">
    <source>
        <dbReference type="EMBL" id="DAE01954.1"/>
    </source>
</evidence>
<reference evidence="1" key="1">
    <citation type="journal article" date="2021" name="Proc. Natl. Acad. Sci. U.S.A.">
        <title>A Catalog of Tens of Thousands of Viruses from Human Metagenomes Reveals Hidden Associations with Chronic Diseases.</title>
        <authorList>
            <person name="Tisza M.J."/>
            <person name="Buck C.B."/>
        </authorList>
    </citation>
    <scope>NUCLEOTIDE SEQUENCE</scope>
    <source>
        <strain evidence="1">CtQZJ2</strain>
    </source>
</reference>
<dbReference type="EMBL" id="BK015337">
    <property type="protein sequence ID" value="DAE01954.1"/>
    <property type="molecule type" value="Genomic_DNA"/>
</dbReference>